<evidence type="ECO:0000256" key="1">
    <source>
        <dbReference type="SAM" id="MobiDB-lite"/>
    </source>
</evidence>
<dbReference type="AlphaFoldDB" id="A0A1G6XCM7"/>
<protein>
    <recommendedName>
        <fullName evidence="4">DUF2946 domain-containing protein</fullName>
    </recommendedName>
</protein>
<evidence type="ECO:0000313" key="3">
    <source>
        <dbReference type="Proteomes" id="UP000199603"/>
    </source>
</evidence>
<feature type="region of interest" description="Disordered" evidence="1">
    <location>
        <begin position="153"/>
        <end position="186"/>
    </location>
</feature>
<dbReference type="STRING" id="265719.SAMN04488509_106127"/>
<dbReference type="EMBL" id="FNAG01000006">
    <property type="protein sequence ID" value="SDD75117.1"/>
    <property type="molecule type" value="Genomic_DNA"/>
</dbReference>
<dbReference type="Proteomes" id="UP000199603">
    <property type="component" value="Unassembled WGS sequence"/>
</dbReference>
<gene>
    <name evidence="2" type="ORF">SAMN04488509_106127</name>
</gene>
<organism evidence="2 3">
    <name type="scientific">Aquimonas voraii</name>
    <dbReference type="NCBI Taxonomy" id="265719"/>
    <lineage>
        <taxon>Bacteria</taxon>
        <taxon>Pseudomonadati</taxon>
        <taxon>Pseudomonadota</taxon>
        <taxon>Gammaproteobacteria</taxon>
        <taxon>Lysobacterales</taxon>
        <taxon>Lysobacteraceae</taxon>
        <taxon>Aquimonas</taxon>
    </lineage>
</organism>
<proteinExistence type="predicted"/>
<name>A0A1G6XCM7_9GAMM</name>
<reference evidence="2 3" key="1">
    <citation type="submission" date="2016-10" db="EMBL/GenBank/DDBJ databases">
        <authorList>
            <person name="de Groot N.N."/>
        </authorList>
    </citation>
    <scope>NUCLEOTIDE SEQUENCE [LARGE SCALE GENOMIC DNA]</scope>
    <source>
        <strain evidence="2 3">DSM 16957</strain>
    </source>
</reference>
<evidence type="ECO:0008006" key="4">
    <source>
        <dbReference type="Google" id="ProtNLM"/>
    </source>
</evidence>
<keyword evidence="3" id="KW-1185">Reference proteome</keyword>
<evidence type="ECO:0000313" key="2">
    <source>
        <dbReference type="EMBL" id="SDD75117.1"/>
    </source>
</evidence>
<sequence>MPAVGQGPPYERLRKVATRAGWVPAHRGSTLASPKAFEGSVELRRHVHACSAKIPSMLRRLLTLLLMLCLATGAAARGCPMALAMQAQAGADASAHAAMPDCPHARAASAAALDAEDAGGSQASAGKTGCDHCKQCRVQVPPVEFLSLQAPLPPVHAPRSQRSLSPAPFSAPNLRPPISDSPAPHA</sequence>
<accession>A0A1G6XCM7</accession>